<proteinExistence type="predicted"/>
<evidence type="ECO:0000313" key="1">
    <source>
        <dbReference type="EMBL" id="CAI9571049.1"/>
    </source>
</evidence>
<dbReference type="Proteomes" id="UP001162483">
    <property type="component" value="Unassembled WGS sequence"/>
</dbReference>
<keyword evidence="2" id="KW-1185">Reference proteome</keyword>
<name>A0ABN9DEM3_9NEOB</name>
<evidence type="ECO:0000313" key="2">
    <source>
        <dbReference type="Proteomes" id="UP001162483"/>
    </source>
</evidence>
<evidence type="ECO:0008006" key="3">
    <source>
        <dbReference type="Google" id="ProtNLM"/>
    </source>
</evidence>
<accession>A0ABN9DEM3</accession>
<dbReference type="EMBL" id="CATNWA010014372">
    <property type="protein sequence ID" value="CAI9571049.1"/>
    <property type="molecule type" value="Genomic_DNA"/>
</dbReference>
<organism evidence="1 2">
    <name type="scientific">Staurois parvus</name>
    <dbReference type="NCBI Taxonomy" id="386267"/>
    <lineage>
        <taxon>Eukaryota</taxon>
        <taxon>Metazoa</taxon>
        <taxon>Chordata</taxon>
        <taxon>Craniata</taxon>
        <taxon>Vertebrata</taxon>
        <taxon>Euteleostomi</taxon>
        <taxon>Amphibia</taxon>
        <taxon>Batrachia</taxon>
        <taxon>Anura</taxon>
        <taxon>Neobatrachia</taxon>
        <taxon>Ranoidea</taxon>
        <taxon>Ranidae</taxon>
        <taxon>Staurois</taxon>
    </lineage>
</organism>
<protein>
    <recommendedName>
        <fullName evidence="3">Transposase</fullName>
    </recommendedName>
</protein>
<reference evidence="1" key="1">
    <citation type="submission" date="2023-05" db="EMBL/GenBank/DDBJ databases">
        <authorList>
            <person name="Stuckert A."/>
        </authorList>
    </citation>
    <scope>NUCLEOTIDE SEQUENCE</scope>
</reference>
<feature type="non-terminal residue" evidence="1">
    <location>
        <position position="52"/>
    </location>
</feature>
<sequence>MTGDCGHITGDDRRLRTVLKKPAREDWTEEQVRSCCSADRPAQYSDAAVEIP</sequence>
<gene>
    <name evidence="1" type="ORF">SPARVUS_LOCUS7183093</name>
</gene>
<comment type="caution">
    <text evidence="1">The sequence shown here is derived from an EMBL/GenBank/DDBJ whole genome shotgun (WGS) entry which is preliminary data.</text>
</comment>